<accession>A0A8A4TH74</accession>
<dbReference type="EMBL" id="CP071793">
    <property type="protein sequence ID" value="QTD48088.1"/>
    <property type="molecule type" value="Genomic_DNA"/>
</dbReference>
<reference evidence="1" key="1">
    <citation type="submission" date="2021-03" db="EMBL/GenBank/DDBJ databases">
        <title>Acanthopleuribacteraceae sp. M133.</title>
        <authorList>
            <person name="Wang G."/>
        </authorList>
    </citation>
    <scope>NUCLEOTIDE SEQUENCE</scope>
    <source>
        <strain evidence="1">M133</strain>
    </source>
</reference>
<dbReference type="AlphaFoldDB" id="A0A8A4TH74"/>
<evidence type="ECO:0000313" key="1">
    <source>
        <dbReference type="EMBL" id="QTD48088.1"/>
    </source>
</evidence>
<dbReference type="KEGG" id="scor:J3U87_21090"/>
<sequence>MNNFDKLVNGKFEFDREEMHWPNVDNDVSPQEILNQDGMYKFSKIKDILGMTTMELTKLSKLAEQQGLDTYEHYGFFKPRGSQYVLKMSKFRKTFSRISEFKSIPTNIDPRQLKTIPENMTDANSILKLKGYFRLNDICQYSPFKENSEVIKNLVRKEKCQERAMAENGCWYDSTKREYFVKMENFGGWFFQEVWMKGL</sequence>
<dbReference type="Proteomes" id="UP000663929">
    <property type="component" value="Chromosome"/>
</dbReference>
<evidence type="ECO:0000313" key="2">
    <source>
        <dbReference type="Proteomes" id="UP000663929"/>
    </source>
</evidence>
<organism evidence="1 2">
    <name type="scientific">Sulfidibacter corallicola</name>
    <dbReference type="NCBI Taxonomy" id="2818388"/>
    <lineage>
        <taxon>Bacteria</taxon>
        <taxon>Pseudomonadati</taxon>
        <taxon>Acidobacteriota</taxon>
        <taxon>Holophagae</taxon>
        <taxon>Acanthopleuribacterales</taxon>
        <taxon>Acanthopleuribacteraceae</taxon>
        <taxon>Sulfidibacter</taxon>
    </lineage>
</organism>
<keyword evidence="2" id="KW-1185">Reference proteome</keyword>
<dbReference type="RefSeq" id="WP_237377749.1">
    <property type="nucleotide sequence ID" value="NZ_CP071793.1"/>
</dbReference>
<proteinExistence type="predicted"/>
<name>A0A8A4TH74_SULCO</name>
<gene>
    <name evidence="1" type="ORF">J3U87_21090</name>
</gene>
<protein>
    <submittedName>
        <fullName evidence="1">Uncharacterized protein</fullName>
    </submittedName>
</protein>